<gene>
    <name evidence="2" type="ORF">GCM10010918_36760</name>
</gene>
<organism evidence="2 3">
    <name type="scientific">Paenibacillus radicis</name>
    <name type="common">ex Gao et al. 2016</name>
    <dbReference type="NCBI Taxonomy" id="1737354"/>
    <lineage>
        <taxon>Bacteria</taxon>
        <taxon>Bacillati</taxon>
        <taxon>Bacillota</taxon>
        <taxon>Bacilli</taxon>
        <taxon>Bacillales</taxon>
        <taxon>Paenibacillaceae</taxon>
        <taxon>Paenibacillus</taxon>
    </lineage>
</organism>
<dbReference type="AlphaFoldDB" id="A0A917HF73"/>
<comment type="caution">
    <text evidence="2">The sequence shown here is derived from an EMBL/GenBank/DDBJ whole genome shotgun (WGS) entry which is preliminary data.</text>
</comment>
<dbReference type="RefSeq" id="WP_188890651.1">
    <property type="nucleotide sequence ID" value="NZ_BMHY01000007.1"/>
</dbReference>
<dbReference type="SUPFAM" id="SSF55729">
    <property type="entry name" value="Acyl-CoA N-acyltransferases (Nat)"/>
    <property type="match status" value="1"/>
</dbReference>
<dbReference type="CDD" id="cd04301">
    <property type="entry name" value="NAT_SF"/>
    <property type="match status" value="1"/>
</dbReference>
<feature type="domain" description="N-acetyltransferase" evidence="1">
    <location>
        <begin position="13"/>
        <end position="171"/>
    </location>
</feature>
<dbReference type="InterPro" id="IPR000182">
    <property type="entry name" value="GNAT_dom"/>
</dbReference>
<dbReference type="EMBL" id="BMHY01000007">
    <property type="protein sequence ID" value="GGG76845.1"/>
    <property type="molecule type" value="Genomic_DNA"/>
</dbReference>
<dbReference type="PROSITE" id="PS51186">
    <property type="entry name" value="GNAT"/>
    <property type="match status" value="1"/>
</dbReference>
<evidence type="ECO:0000313" key="2">
    <source>
        <dbReference type="EMBL" id="GGG76845.1"/>
    </source>
</evidence>
<evidence type="ECO:0000259" key="1">
    <source>
        <dbReference type="PROSITE" id="PS51186"/>
    </source>
</evidence>
<dbReference type="GO" id="GO:0016747">
    <property type="term" value="F:acyltransferase activity, transferring groups other than amino-acyl groups"/>
    <property type="evidence" value="ECO:0007669"/>
    <property type="project" value="InterPro"/>
</dbReference>
<proteinExistence type="predicted"/>
<sequence length="179" mass="20551">MNLFPSVWRTFAYKIADLEPHEIDAVQQIYNSCTAISEWDGRTYNPLYVRESYEAGILPEGGVKEQFKIQTIRNESMNEIIGFLSLYHGYPRDSSIYLAFMGIAGDHQKQGYGKQVVKQLLIEARRLGYSEVRVNVSLKNWPALRFWTHSGFNHISGIFGDKKISDEHFADVELVNELA</sequence>
<dbReference type="InterPro" id="IPR016181">
    <property type="entry name" value="Acyl_CoA_acyltransferase"/>
</dbReference>
<protein>
    <recommendedName>
        <fullName evidence="1">N-acetyltransferase domain-containing protein</fullName>
    </recommendedName>
</protein>
<evidence type="ECO:0000313" key="3">
    <source>
        <dbReference type="Proteomes" id="UP000600247"/>
    </source>
</evidence>
<dbReference type="Pfam" id="PF00583">
    <property type="entry name" value="Acetyltransf_1"/>
    <property type="match status" value="1"/>
</dbReference>
<dbReference type="Proteomes" id="UP000600247">
    <property type="component" value="Unassembled WGS sequence"/>
</dbReference>
<reference evidence="2 3" key="1">
    <citation type="journal article" date="2014" name="Int. J. Syst. Evol. Microbiol.">
        <title>Complete genome sequence of Corynebacterium casei LMG S-19264T (=DSM 44701T), isolated from a smear-ripened cheese.</title>
        <authorList>
            <consortium name="US DOE Joint Genome Institute (JGI-PGF)"/>
            <person name="Walter F."/>
            <person name="Albersmeier A."/>
            <person name="Kalinowski J."/>
            <person name="Ruckert C."/>
        </authorList>
    </citation>
    <scope>NUCLEOTIDE SEQUENCE [LARGE SCALE GENOMIC DNA]</scope>
    <source>
        <strain evidence="2 3">CGMCC 1.15286</strain>
    </source>
</reference>
<dbReference type="Gene3D" id="3.40.630.30">
    <property type="match status" value="1"/>
</dbReference>
<keyword evidence="3" id="KW-1185">Reference proteome</keyword>
<name>A0A917HF73_9BACL</name>
<accession>A0A917HF73</accession>